<keyword evidence="3" id="KW-1185">Reference proteome</keyword>
<dbReference type="RefSeq" id="WP_335425187.1">
    <property type="nucleotide sequence ID" value="NZ_JBALHR010000017.1"/>
</dbReference>
<evidence type="ECO:0008006" key="4">
    <source>
        <dbReference type="Google" id="ProtNLM"/>
    </source>
</evidence>
<gene>
    <name evidence="2" type="ORF">V6590_18560</name>
</gene>
<evidence type="ECO:0000313" key="3">
    <source>
        <dbReference type="Proteomes" id="UP001431963"/>
    </source>
</evidence>
<comment type="caution">
    <text evidence="2">The sequence shown here is derived from an EMBL/GenBank/DDBJ whole genome shotgun (WGS) entry which is preliminary data.</text>
</comment>
<protein>
    <recommendedName>
        <fullName evidence="4">Lipopolysaccharide export system protein LptC</fullName>
    </recommendedName>
</protein>
<evidence type="ECO:0000256" key="1">
    <source>
        <dbReference type="SAM" id="Phobius"/>
    </source>
</evidence>
<organism evidence="2 3">
    <name type="scientific">Gemmobacter denitrificans</name>
    <dbReference type="NCBI Taxonomy" id="3123040"/>
    <lineage>
        <taxon>Bacteria</taxon>
        <taxon>Pseudomonadati</taxon>
        <taxon>Pseudomonadota</taxon>
        <taxon>Alphaproteobacteria</taxon>
        <taxon>Rhodobacterales</taxon>
        <taxon>Paracoccaceae</taxon>
        <taxon>Gemmobacter</taxon>
    </lineage>
</organism>
<proteinExistence type="predicted"/>
<keyword evidence="1" id="KW-0472">Membrane</keyword>
<accession>A0ABU8BZM4</accession>
<reference evidence="2" key="1">
    <citation type="submission" date="2024-02" db="EMBL/GenBank/DDBJ databases">
        <title>Genome sequences of strain Gemmobacter sp. JM10B15.</title>
        <authorList>
            <person name="Zhang M."/>
        </authorList>
    </citation>
    <scope>NUCLEOTIDE SEQUENCE</scope>
    <source>
        <strain evidence="2">JM10B15</strain>
    </source>
</reference>
<name>A0ABU8BZM4_9RHOB</name>
<feature type="transmembrane region" description="Helical" evidence="1">
    <location>
        <begin position="12"/>
        <end position="32"/>
    </location>
</feature>
<dbReference type="Proteomes" id="UP001431963">
    <property type="component" value="Unassembled WGS sequence"/>
</dbReference>
<evidence type="ECO:0000313" key="2">
    <source>
        <dbReference type="EMBL" id="MEH7830157.1"/>
    </source>
</evidence>
<sequence length="199" mass="20628">MAGDGHTRLVGWLKVALPLLALALLSTLFLVARTIDPGQAIPYTEAELADRLREPRMTAPAYAGVTADGAKITFTADEARPAGPTGASALKAQATLATPDGARTTVTAGAARMLGDTGHLVLESGVLLATSAGYEMRTDAISLALDRTGAESTGPVDGFGPPGRISAGRMVLSENLDAPGEYLLVFNERVRLIYEPGKP</sequence>
<keyword evidence="1" id="KW-0812">Transmembrane</keyword>
<dbReference type="EMBL" id="JBALHR010000017">
    <property type="protein sequence ID" value="MEH7830157.1"/>
    <property type="molecule type" value="Genomic_DNA"/>
</dbReference>
<keyword evidence="1" id="KW-1133">Transmembrane helix</keyword>